<sequence length="42" mass="4685">MGITAEMHKNNARISRCDKNTLTLISCHMKSSEVGGMTNFEK</sequence>
<organism evidence="1 2">
    <name type="scientific">Chryseobacterium oranimense</name>
    <dbReference type="NCBI Taxonomy" id="421058"/>
    <lineage>
        <taxon>Bacteria</taxon>
        <taxon>Pseudomonadati</taxon>
        <taxon>Bacteroidota</taxon>
        <taxon>Flavobacteriia</taxon>
        <taxon>Flavobacteriales</taxon>
        <taxon>Weeksellaceae</taxon>
        <taxon>Chryseobacterium group</taxon>
        <taxon>Chryseobacterium</taxon>
    </lineage>
</organism>
<gene>
    <name evidence="1" type="ORF">SAMN05421866_1317</name>
</gene>
<evidence type="ECO:0000313" key="1">
    <source>
        <dbReference type="EMBL" id="SHG71971.1"/>
    </source>
</evidence>
<accession>A0A1M5M3Y2</accession>
<proteinExistence type="predicted"/>
<dbReference type="STRING" id="421058.SAMN05421866_1317"/>
<dbReference type="AlphaFoldDB" id="A0A1M5M3Y2"/>
<protein>
    <submittedName>
        <fullName evidence="1">Uncharacterized protein</fullName>
    </submittedName>
</protein>
<evidence type="ECO:0000313" key="2">
    <source>
        <dbReference type="Proteomes" id="UP000184047"/>
    </source>
</evidence>
<reference evidence="2" key="1">
    <citation type="submission" date="2016-11" db="EMBL/GenBank/DDBJ databases">
        <authorList>
            <person name="Varghese N."/>
            <person name="Submissions S."/>
        </authorList>
    </citation>
    <scope>NUCLEOTIDE SEQUENCE [LARGE SCALE GENOMIC DNA]</scope>
    <source>
        <strain evidence="2">DSM 19055</strain>
    </source>
</reference>
<dbReference type="Proteomes" id="UP000184047">
    <property type="component" value="Unassembled WGS sequence"/>
</dbReference>
<name>A0A1M5M3Y2_9FLAO</name>
<dbReference type="EMBL" id="FQWT01000001">
    <property type="protein sequence ID" value="SHG71971.1"/>
    <property type="molecule type" value="Genomic_DNA"/>
</dbReference>
<keyword evidence="2" id="KW-1185">Reference proteome</keyword>